<name>A0A2I2G897_9EURO</name>
<keyword evidence="2" id="KW-1185">Reference proteome</keyword>
<dbReference type="Proteomes" id="UP000234275">
    <property type="component" value="Unassembled WGS sequence"/>
</dbReference>
<evidence type="ECO:0000313" key="1">
    <source>
        <dbReference type="EMBL" id="PLB49107.1"/>
    </source>
</evidence>
<dbReference type="GeneID" id="36555390"/>
<dbReference type="AlphaFoldDB" id="A0A2I2G897"/>
<proteinExistence type="predicted"/>
<gene>
    <name evidence="1" type="ORF">P170DRAFT_426080</name>
</gene>
<organism evidence="1 2">
    <name type="scientific">Aspergillus steynii IBT 23096</name>
    <dbReference type="NCBI Taxonomy" id="1392250"/>
    <lineage>
        <taxon>Eukaryota</taxon>
        <taxon>Fungi</taxon>
        <taxon>Dikarya</taxon>
        <taxon>Ascomycota</taxon>
        <taxon>Pezizomycotina</taxon>
        <taxon>Eurotiomycetes</taxon>
        <taxon>Eurotiomycetidae</taxon>
        <taxon>Eurotiales</taxon>
        <taxon>Aspergillaceae</taxon>
        <taxon>Aspergillus</taxon>
        <taxon>Aspergillus subgen. Circumdati</taxon>
    </lineage>
</organism>
<dbReference type="VEuPathDB" id="FungiDB:P170DRAFT_426080"/>
<dbReference type="EMBL" id="MSFO01000004">
    <property type="protein sequence ID" value="PLB49107.1"/>
    <property type="molecule type" value="Genomic_DNA"/>
</dbReference>
<accession>A0A2I2G897</accession>
<dbReference type="RefSeq" id="XP_024704409.1">
    <property type="nucleotide sequence ID" value="XM_024847691.1"/>
</dbReference>
<sequence length="353" mass="40902">MSDNNRYRSRCILCGSTDTPLPEECSMCRAASFCSAECKGRAVFTKKHIGCEAVGIARYRYEEKLGKYRDHPVYRYLTDPDNMEYHRLPEGPQYPAAQAFRGVRWRLAASLRFIRTRQATKEMLQLIRAEILLGDFAYRDRILEILGPSLLMGDDNTCYQIITRMCKHEVKGVDLFSTIQSLNLNLMEGSNGMEALTDMDILSDMELFSCYDNLRDVRHKRTFKIAIALIKFRLLQRLNCLPVMTETMGPKVPQEILDVIYDCVVKTDFSSDLLQRIKSREDHENAVATLTNDIDTLFQWVGLKNWSLFLDSGNSEKWVDKKLHKAFFETPGAEKHFRELLDRHRAGGEWWQV</sequence>
<evidence type="ECO:0008006" key="3">
    <source>
        <dbReference type="Google" id="ProtNLM"/>
    </source>
</evidence>
<comment type="caution">
    <text evidence="1">The sequence shown here is derived from an EMBL/GenBank/DDBJ whole genome shotgun (WGS) entry which is preliminary data.</text>
</comment>
<protein>
    <recommendedName>
        <fullName evidence="3">MYND-type zinc finger protein samB</fullName>
    </recommendedName>
</protein>
<evidence type="ECO:0000313" key="2">
    <source>
        <dbReference type="Proteomes" id="UP000234275"/>
    </source>
</evidence>
<reference evidence="1 2" key="1">
    <citation type="submission" date="2016-12" db="EMBL/GenBank/DDBJ databases">
        <title>The genomes of Aspergillus section Nigri reveals drivers in fungal speciation.</title>
        <authorList>
            <consortium name="DOE Joint Genome Institute"/>
            <person name="Vesth T.C."/>
            <person name="Nybo J."/>
            <person name="Theobald S."/>
            <person name="Brandl J."/>
            <person name="Frisvad J.C."/>
            <person name="Nielsen K.F."/>
            <person name="Lyhne E.K."/>
            <person name="Kogle M.E."/>
            <person name="Kuo A."/>
            <person name="Riley R."/>
            <person name="Clum A."/>
            <person name="Nolan M."/>
            <person name="Lipzen A."/>
            <person name="Salamov A."/>
            <person name="Henrissat B."/>
            <person name="Wiebenga A."/>
            <person name="De Vries R.P."/>
            <person name="Grigoriev I.V."/>
            <person name="Mortensen U.H."/>
            <person name="Andersen M.R."/>
            <person name="Baker S.E."/>
        </authorList>
    </citation>
    <scope>NUCLEOTIDE SEQUENCE [LARGE SCALE GENOMIC DNA]</scope>
    <source>
        <strain evidence="1 2">IBT 23096</strain>
    </source>
</reference>